<sequence>GEELREEGVGIRGPIKGRELERWIEPKYPAWAQKQGIEGKVEVKCLVLPNGVVRSVETVLSSGWPELDEYACQVLMKWKFGPIKEEEIQWGIVPFEFELE</sequence>
<keyword evidence="9" id="KW-0472">Membrane</keyword>
<organism evidence="11 12">
    <name type="scientific">Aerophobetes bacterium</name>
    <dbReference type="NCBI Taxonomy" id="2030807"/>
    <lineage>
        <taxon>Bacteria</taxon>
        <taxon>Candidatus Aerophobota</taxon>
    </lineage>
</organism>
<dbReference type="SUPFAM" id="SSF74653">
    <property type="entry name" value="TolA/TonB C-terminal domain"/>
    <property type="match status" value="1"/>
</dbReference>
<evidence type="ECO:0000256" key="5">
    <source>
        <dbReference type="ARBA" id="ARBA00022519"/>
    </source>
</evidence>
<comment type="subcellular location">
    <subcellularLocation>
        <location evidence="1">Cell inner membrane</location>
        <topology evidence="1">Single-pass membrane protein</topology>
        <orientation evidence="1">Periplasmic side</orientation>
    </subcellularLocation>
</comment>
<evidence type="ECO:0000259" key="10">
    <source>
        <dbReference type="PROSITE" id="PS52015"/>
    </source>
</evidence>
<keyword evidence="4" id="KW-1003">Cell membrane</keyword>
<dbReference type="InterPro" id="IPR037682">
    <property type="entry name" value="TonB_C"/>
</dbReference>
<dbReference type="InterPro" id="IPR051045">
    <property type="entry name" value="TonB-dependent_transducer"/>
</dbReference>
<dbReference type="PANTHER" id="PTHR33446:SF2">
    <property type="entry name" value="PROTEIN TONB"/>
    <property type="match status" value="1"/>
</dbReference>
<dbReference type="GO" id="GO:0015031">
    <property type="term" value="P:protein transport"/>
    <property type="evidence" value="ECO:0007669"/>
    <property type="project" value="UniProtKB-KW"/>
</dbReference>
<dbReference type="EMBL" id="SOKJ01000070">
    <property type="protein sequence ID" value="TET12572.1"/>
    <property type="molecule type" value="Genomic_DNA"/>
</dbReference>
<evidence type="ECO:0000256" key="3">
    <source>
        <dbReference type="ARBA" id="ARBA00022448"/>
    </source>
</evidence>
<evidence type="ECO:0000256" key="6">
    <source>
        <dbReference type="ARBA" id="ARBA00022692"/>
    </source>
</evidence>
<evidence type="ECO:0000313" key="11">
    <source>
        <dbReference type="EMBL" id="TET12572.1"/>
    </source>
</evidence>
<dbReference type="Gene3D" id="3.30.1150.10">
    <property type="match status" value="1"/>
</dbReference>
<gene>
    <name evidence="11" type="ORF">E3J84_01355</name>
</gene>
<name>A0A523S3H5_UNCAE</name>
<dbReference type="PROSITE" id="PS52015">
    <property type="entry name" value="TONB_CTD"/>
    <property type="match status" value="1"/>
</dbReference>
<dbReference type="NCBIfam" id="TIGR01352">
    <property type="entry name" value="tonB_Cterm"/>
    <property type="match status" value="1"/>
</dbReference>
<evidence type="ECO:0000256" key="8">
    <source>
        <dbReference type="ARBA" id="ARBA00022989"/>
    </source>
</evidence>
<dbReference type="InterPro" id="IPR006260">
    <property type="entry name" value="TonB/TolA_C"/>
</dbReference>
<dbReference type="GO" id="GO:0055085">
    <property type="term" value="P:transmembrane transport"/>
    <property type="evidence" value="ECO:0007669"/>
    <property type="project" value="InterPro"/>
</dbReference>
<comment type="similarity">
    <text evidence="2">Belongs to the TonB family.</text>
</comment>
<evidence type="ECO:0000313" key="12">
    <source>
        <dbReference type="Proteomes" id="UP000316360"/>
    </source>
</evidence>
<comment type="caution">
    <text evidence="11">The sequence shown here is derived from an EMBL/GenBank/DDBJ whole genome shotgun (WGS) entry which is preliminary data.</text>
</comment>
<keyword evidence="6" id="KW-0812">Transmembrane</keyword>
<evidence type="ECO:0000256" key="1">
    <source>
        <dbReference type="ARBA" id="ARBA00004383"/>
    </source>
</evidence>
<feature type="non-terminal residue" evidence="11">
    <location>
        <position position="1"/>
    </location>
</feature>
<reference evidence="11 12" key="1">
    <citation type="submission" date="2019-03" db="EMBL/GenBank/DDBJ databases">
        <title>Metabolic potential of uncultured bacteria and archaea associated with petroleum seepage in deep-sea sediments.</title>
        <authorList>
            <person name="Dong X."/>
            <person name="Hubert C."/>
        </authorList>
    </citation>
    <scope>NUCLEOTIDE SEQUENCE [LARGE SCALE GENOMIC DNA]</scope>
    <source>
        <strain evidence="11">E44_bin7</strain>
    </source>
</reference>
<dbReference type="Proteomes" id="UP000316360">
    <property type="component" value="Unassembled WGS sequence"/>
</dbReference>
<keyword evidence="5" id="KW-0997">Cell inner membrane</keyword>
<dbReference type="GO" id="GO:0031992">
    <property type="term" value="F:energy transducer activity"/>
    <property type="evidence" value="ECO:0007669"/>
    <property type="project" value="TreeGrafter"/>
</dbReference>
<protein>
    <submittedName>
        <fullName evidence="11">Energy transducer TonB</fullName>
    </submittedName>
</protein>
<feature type="domain" description="TonB C-terminal" evidence="10">
    <location>
        <begin position="13"/>
        <end position="100"/>
    </location>
</feature>
<dbReference type="PANTHER" id="PTHR33446">
    <property type="entry name" value="PROTEIN TONB-RELATED"/>
    <property type="match status" value="1"/>
</dbReference>
<evidence type="ECO:0000256" key="4">
    <source>
        <dbReference type="ARBA" id="ARBA00022475"/>
    </source>
</evidence>
<keyword evidence="8" id="KW-1133">Transmembrane helix</keyword>
<dbReference type="Pfam" id="PF03544">
    <property type="entry name" value="TonB_C"/>
    <property type="match status" value="1"/>
</dbReference>
<evidence type="ECO:0000256" key="9">
    <source>
        <dbReference type="ARBA" id="ARBA00023136"/>
    </source>
</evidence>
<dbReference type="AlphaFoldDB" id="A0A523S3H5"/>
<accession>A0A523S3H5</accession>
<keyword evidence="7" id="KW-0653">Protein transport</keyword>
<evidence type="ECO:0000256" key="2">
    <source>
        <dbReference type="ARBA" id="ARBA00006555"/>
    </source>
</evidence>
<keyword evidence="3" id="KW-0813">Transport</keyword>
<proteinExistence type="inferred from homology"/>
<evidence type="ECO:0000256" key="7">
    <source>
        <dbReference type="ARBA" id="ARBA00022927"/>
    </source>
</evidence>
<dbReference type="GO" id="GO:0098797">
    <property type="term" value="C:plasma membrane protein complex"/>
    <property type="evidence" value="ECO:0007669"/>
    <property type="project" value="TreeGrafter"/>
</dbReference>